<evidence type="ECO:0000313" key="3">
    <source>
        <dbReference type="Proteomes" id="UP000740883"/>
    </source>
</evidence>
<dbReference type="EMBL" id="SBJO01000692">
    <property type="protein sequence ID" value="KAF9758219.1"/>
    <property type="molecule type" value="Genomic_DNA"/>
</dbReference>
<comment type="caution">
    <text evidence="2">The sequence shown here is derived from an EMBL/GenBank/DDBJ whole genome shotgun (WGS) entry which is preliminary data.</text>
</comment>
<dbReference type="Proteomes" id="UP000740883">
    <property type="component" value="Unassembled WGS sequence"/>
</dbReference>
<keyword evidence="3" id="KW-1185">Reference proteome</keyword>
<protein>
    <submittedName>
        <fullName evidence="2">Uncharacterized protein</fullName>
    </submittedName>
</protein>
<reference evidence="2 3" key="1">
    <citation type="journal article" date="2020" name="Genome Biol. Evol.">
        <title>Comparative genomics of strictly vertically transmitted, feminizing microsporidia endosymbionts of amphipod crustaceans.</title>
        <authorList>
            <person name="Cormier A."/>
            <person name="Chebbi M.A."/>
            <person name="Giraud I."/>
            <person name="Wattier R."/>
            <person name="Teixeira M."/>
            <person name="Gilbert C."/>
            <person name="Rigaud T."/>
            <person name="Cordaux R."/>
        </authorList>
    </citation>
    <scope>NUCLEOTIDE SEQUENCE [LARGE SCALE GENOMIC DNA]</scope>
    <source>
        <strain evidence="2 3">Ou3-Ou53</strain>
    </source>
</reference>
<organism evidence="2 3">
    <name type="scientific">Nosema granulosis</name>
    <dbReference type="NCBI Taxonomy" id="83296"/>
    <lineage>
        <taxon>Eukaryota</taxon>
        <taxon>Fungi</taxon>
        <taxon>Fungi incertae sedis</taxon>
        <taxon>Microsporidia</taxon>
        <taxon>Nosematidae</taxon>
        <taxon>Nosema</taxon>
    </lineage>
</organism>
<proteinExistence type="predicted"/>
<accession>A0A9P6GWL7</accession>
<dbReference type="OrthoDB" id="9994333at2759"/>
<evidence type="ECO:0000313" key="2">
    <source>
        <dbReference type="EMBL" id="KAF9758219.1"/>
    </source>
</evidence>
<sequence length="114" mass="13215">MTSEKLNQVHGQLKPLFSDELQFREHGLEQINGHYDSEDQQPDETDDDVVKNNHPKKTAKNTFIGIKNPFSGVSLETVKEHDLILMESLSDRSKGEWTEAYYIGLWRRKNSIIK</sequence>
<evidence type="ECO:0000256" key="1">
    <source>
        <dbReference type="SAM" id="MobiDB-lite"/>
    </source>
</evidence>
<feature type="compositionally biased region" description="Acidic residues" evidence="1">
    <location>
        <begin position="38"/>
        <end position="47"/>
    </location>
</feature>
<gene>
    <name evidence="2" type="ORF">NGRA_3230</name>
</gene>
<feature type="region of interest" description="Disordered" evidence="1">
    <location>
        <begin position="28"/>
        <end position="56"/>
    </location>
</feature>
<name>A0A9P6GWL7_9MICR</name>
<dbReference type="AlphaFoldDB" id="A0A9P6GWL7"/>